<sequence>MRILILGATGFVGSAIATLLTQANYDISCGARDINTLKNRFPKANIIYCNFEKDTDIQTWIPRLQGIDILINCVGIFYHYKKDILWKLHYETPKALFAAAEQCHVKKIIHLSALGIERYDTDYARSKIAAEKQLALLKIAHVIIKPSFIYGANARGGMALIRGLAALPLIPLPGHGKQQFQPISIEDLTQAIKRFVDTDCKDNITLAAVSPEKITLKNMIGILRQWLGLKKTLFIYIPSFFIRLVAWLGNFFAYSTVQTAAITMLKQGNTATEKETRLFQEKVGFKIKGFQEGINNQPGKIQDYWYARLFFMRPLLRLSLAFMWLFTAFTSAILYPPASSYLLLKDVGIPTFWHPFFLYSASLLDAVIGIALLVNYKAKIIYIIQIIIIFIYTLIISVKLPYFWLDPFGPIVKNIPILVAILMLYMIEPADN</sequence>
<dbReference type="PANTHER" id="PTHR12126">
    <property type="entry name" value="NADH-UBIQUINONE OXIDOREDUCTASE 39 KDA SUBUNIT-RELATED"/>
    <property type="match status" value="1"/>
</dbReference>
<dbReference type="InterPro" id="IPR051207">
    <property type="entry name" value="ComplexI_NDUFA9_subunit"/>
</dbReference>
<feature type="transmembrane region" description="Helical" evidence="1">
    <location>
        <begin position="411"/>
        <end position="427"/>
    </location>
</feature>
<reference evidence="3 4" key="1">
    <citation type="submission" date="2023-02" db="EMBL/GenBank/DDBJ databases">
        <title>Genome Sequence of L. cardiaca H63T.</title>
        <authorList>
            <person name="Lopez A.E."/>
            <person name="Cianciotto N.P."/>
        </authorList>
    </citation>
    <scope>NUCLEOTIDE SEQUENCE [LARGE SCALE GENOMIC DNA]</scope>
    <source>
        <strain evidence="3 4">H63</strain>
    </source>
</reference>
<gene>
    <name evidence="3" type="ORF">PXX05_04210</name>
</gene>
<keyword evidence="1" id="KW-0472">Membrane</keyword>
<proteinExistence type="predicted"/>
<dbReference type="SUPFAM" id="SSF51735">
    <property type="entry name" value="NAD(P)-binding Rossmann-fold domains"/>
    <property type="match status" value="1"/>
</dbReference>
<evidence type="ECO:0000259" key="2">
    <source>
        <dbReference type="Pfam" id="PF01370"/>
    </source>
</evidence>
<evidence type="ECO:0000256" key="1">
    <source>
        <dbReference type="SAM" id="Phobius"/>
    </source>
</evidence>
<dbReference type="EMBL" id="CP119078">
    <property type="protein sequence ID" value="WED43996.1"/>
    <property type="molecule type" value="Genomic_DNA"/>
</dbReference>
<protein>
    <submittedName>
        <fullName evidence="3">SDR family oxidoreductase</fullName>
    </submittedName>
</protein>
<feature type="transmembrane region" description="Helical" evidence="1">
    <location>
        <begin position="356"/>
        <end position="374"/>
    </location>
</feature>
<dbReference type="Pfam" id="PF01370">
    <property type="entry name" value="Epimerase"/>
    <property type="match status" value="1"/>
</dbReference>
<evidence type="ECO:0000313" key="3">
    <source>
        <dbReference type="EMBL" id="WED43996.1"/>
    </source>
</evidence>
<feature type="transmembrane region" description="Helical" evidence="1">
    <location>
        <begin position="315"/>
        <end position="336"/>
    </location>
</feature>
<dbReference type="InterPro" id="IPR036291">
    <property type="entry name" value="NAD(P)-bd_dom_sf"/>
</dbReference>
<feature type="transmembrane region" description="Helical" evidence="1">
    <location>
        <begin position="233"/>
        <end position="257"/>
    </location>
</feature>
<dbReference type="InterPro" id="IPR025695">
    <property type="entry name" value="DoxX-like"/>
</dbReference>
<organism evidence="3 4">
    <name type="scientific">Legionella cardiaca</name>
    <dbReference type="NCBI Taxonomy" id="1071983"/>
    <lineage>
        <taxon>Bacteria</taxon>
        <taxon>Pseudomonadati</taxon>
        <taxon>Pseudomonadota</taxon>
        <taxon>Gammaproteobacteria</taxon>
        <taxon>Legionellales</taxon>
        <taxon>Legionellaceae</taxon>
        <taxon>Legionella</taxon>
    </lineage>
</organism>
<dbReference type="RefSeq" id="WP_275089811.1">
    <property type="nucleotide sequence ID" value="NZ_CP119078.1"/>
</dbReference>
<name>A0ABY8AW98_9GAMM</name>
<feature type="transmembrane region" description="Helical" evidence="1">
    <location>
        <begin position="381"/>
        <end position="405"/>
    </location>
</feature>
<dbReference type="Pfam" id="PF13781">
    <property type="entry name" value="DoxX_3"/>
    <property type="match status" value="1"/>
</dbReference>
<dbReference type="Proteomes" id="UP001222087">
    <property type="component" value="Chromosome"/>
</dbReference>
<dbReference type="InterPro" id="IPR001509">
    <property type="entry name" value="Epimerase_deHydtase"/>
</dbReference>
<keyword evidence="1" id="KW-0812">Transmembrane</keyword>
<dbReference type="PANTHER" id="PTHR12126:SF11">
    <property type="entry name" value="NADH DEHYDROGENASE [UBIQUINONE] 1 ALPHA SUBCOMPLEX SUBUNIT 9, MITOCHONDRIAL"/>
    <property type="match status" value="1"/>
</dbReference>
<dbReference type="Gene3D" id="3.40.50.720">
    <property type="entry name" value="NAD(P)-binding Rossmann-like Domain"/>
    <property type="match status" value="1"/>
</dbReference>
<feature type="domain" description="NAD-dependent epimerase/dehydratase" evidence="2">
    <location>
        <begin position="3"/>
        <end position="198"/>
    </location>
</feature>
<keyword evidence="1" id="KW-1133">Transmembrane helix</keyword>
<evidence type="ECO:0000313" key="4">
    <source>
        <dbReference type="Proteomes" id="UP001222087"/>
    </source>
</evidence>
<accession>A0ABY8AW98</accession>
<keyword evidence="4" id="KW-1185">Reference proteome</keyword>